<dbReference type="GO" id="GO:0005975">
    <property type="term" value="P:carbohydrate metabolic process"/>
    <property type="evidence" value="ECO:0007669"/>
    <property type="project" value="UniProtKB-ARBA"/>
</dbReference>
<dbReference type="RefSeq" id="WP_124784097.1">
    <property type="nucleotide sequence ID" value="NZ_CP034171.1"/>
</dbReference>
<accession>A0A3G8WFD2</accession>
<dbReference type="InterPro" id="IPR013320">
    <property type="entry name" value="ConA-like_dom_sf"/>
</dbReference>
<evidence type="ECO:0000313" key="2">
    <source>
        <dbReference type="EMBL" id="AZI19860.1"/>
    </source>
</evidence>
<feature type="chain" id="PRO_5018028936" evidence="1">
    <location>
        <begin position="23"/>
        <end position="459"/>
    </location>
</feature>
<evidence type="ECO:0000313" key="3">
    <source>
        <dbReference type="Proteomes" id="UP000282297"/>
    </source>
</evidence>
<gene>
    <name evidence="2" type="ORF">EIH08_03175</name>
</gene>
<dbReference type="GO" id="GO:0004553">
    <property type="term" value="F:hydrolase activity, hydrolyzing O-glycosyl compounds"/>
    <property type="evidence" value="ECO:0007669"/>
    <property type="project" value="UniProtKB-ARBA"/>
</dbReference>
<dbReference type="EMBL" id="CP034171">
    <property type="protein sequence ID" value="AZI19860.1"/>
    <property type="molecule type" value="Genomic_DNA"/>
</dbReference>
<sequence length="459" mass="49202">MMKQIFKTICVALLFIWGMVPAQFTITNTLKTSDATGLKIGDNATLTAATGVDPNGSGWLRLTNSSPSQRGYMYVQQSFPTSLGIIADFEYVTWRSSNDGYLGADGLSLFLFDGSIPDANFKLGGYGGSLGYANTGNTPGLSGGYIGVGFDEYGNFARAAEGRNGGTLGMVPNAIVLRGPTSATPNASNPYLTHTALGNRTGNENAIRARDEIDYNTIVPSRPSPTAFYRRVQVYVTKSGNDYLINIKWRKQNETTFTEVLNYTMNGTTYPLPPTLRLGFAASTGGGYNFHEIRNILLTTPGNLRVDSGSNSASLCNDIKENPVTFSIEVSNDTAANLADINFSNQIQDAAGNLLDITKFKITSLSTTGFTSSTLPTSNFTSNNITGKLGLASKSSGIITITANYFKKSIPTNQSFKSVSTVNSTEITDTDLTNNTATTVVYARKCSIITNPSLPSYNK</sequence>
<name>A0A3G8WFD2_9FLAO</name>
<protein>
    <submittedName>
        <fullName evidence="2">Uncharacterized protein</fullName>
    </submittedName>
</protein>
<dbReference type="AlphaFoldDB" id="A0A3G8WFD2"/>
<organism evidence="2 3">
    <name type="scientific">Chryseobacterium taklimakanense</name>
    <dbReference type="NCBI Taxonomy" id="536441"/>
    <lineage>
        <taxon>Bacteria</taxon>
        <taxon>Pseudomonadati</taxon>
        <taxon>Bacteroidota</taxon>
        <taxon>Flavobacteriia</taxon>
        <taxon>Flavobacteriales</taxon>
        <taxon>Weeksellaceae</taxon>
        <taxon>Chryseobacterium group</taxon>
        <taxon>Chryseobacterium</taxon>
    </lineage>
</organism>
<dbReference type="Gene3D" id="2.60.120.200">
    <property type="match status" value="1"/>
</dbReference>
<proteinExistence type="predicted"/>
<dbReference type="SUPFAM" id="SSF49899">
    <property type="entry name" value="Concanavalin A-like lectins/glucanases"/>
    <property type="match status" value="1"/>
</dbReference>
<keyword evidence="1" id="KW-0732">Signal</keyword>
<evidence type="ECO:0000256" key="1">
    <source>
        <dbReference type="SAM" id="SignalP"/>
    </source>
</evidence>
<dbReference type="Proteomes" id="UP000282297">
    <property type="component" value="Chromosome"/>
</dbReference>
<feature type="signal peptide" evidence="1">
    <location>
        <begin position="1"/>
        <end position="22"/>
    </location>
</feature>
<reference evidence="3" key="1">
    <citation type="submission" date="2018-11" db="EMBL/GenBank/DDBJ databases">
        <title>Proposal to divide the Flavobacteriaceae and reorganize its genera based on Amino Acid Identity values calculated from whole genome sequences.</title>
        <authorList>
            <person name="Nicholson A.C."/>
            <person name="Gulvik C.A."/>
            <person name="Whitney A.M."/>
            <person name="Humrighouse B.W."/>
            <person name="Bell M."/>
            <person name="Holmes B."/>
            <person name="Steigerwalt A.B."/>
            <person name="Villarma A."/>
            <person name="Sheth M."/>
            <person name="Batra D."/>
            <person name="Pryor J."/>
            <person name="Bernardet J.-F."/>
            <person name="Hugo C."/>
            <person name="Kampfer P."/>
            <person name="Newman J.D."/>
            <person name="McQuiston J.R."/>
        </authorList>
    </citation>
    <scope>NUCLEOTIDE SEQUENCE [LARGE SCALE GENOMIC DNA]</scope>
    <source>
        <strain evidence="3">H4753</strain>
    </source>
</reference>